<dbReference type="Pfam" id="PF13374">
    <property type="entry name" value="TPR_10"/>
    <property type="match status" value="2"/>
</dbReference>
<dbReference type="Gene3D" id="1.25.40.10">
    <property type="entry name" value="Tetratricopeptide repeat domain"/>
    <property type="match status" value="2"/>
</dbReference>
<dbReference type="RefSeq" id="WP_098462509.1">
    <property type="nucleotide sequence ID" value="NZ_PDJJ01000001.1"/>
</dbReference>
<keyword evidence="2" id="KW-1185">Reference proteome</keyword>
<comment type="caution">
    <text evidence="1">The sequence shown here is derived from an EMBL/GenBank/DDBJ whole genome shotgun (WGS) entry which is preliminary data.</text>
</comment>
<accession>A0A2A9ESD3</accession>
<reference evidence="1 2" key="1">
    <citation type="submission" date="2017-10" db="EMBL/GenBank/DDBJ databases">
        <title>Sequencing the genomes of 1000 actinobacteria strains.</title>
        <authorList>
            <person name="Klenk H.-P."/>
        </authorList>
    </citation>
    <scope>NUCLEOTIDE SEQUENCE [LARGE SCALE GENOMIC DNA]</scope>
    <source>
        <strain evidence="1 2">DSM 21863</strain>
    </source>
</reference>
<sequence length="265" mass="28310">MTEDADALADLRDALRDLPGDVADVLFDVANDLRALAVRADVVEAFYRAAIHHGDTDSYLNLANVLADAGDDARALDMYRDAWRHGDVRGAFMAAQALEDAGAYEEARDGYAFAAEELPEASYRLSRVLTATGEHHRAEAVLRGSAETSWESAVDLALSGTLPADDATALLRRHHDAGDTEVAVTLGVVLERAGHDAEARDVWRRAADGGDARAATNLALALDDLGDHAEARTWWRRAADGGDEKARLLLAEDDAAAPEEAAPGT</sequence>
<dbReference type="EMBL" id="PDJJ01000001">
    <property type="protein sequence ID" value="PFG41914.1"/>
    <property type="molecule type" value="Genomic_DNA"/>
</dbReference>
<dbReference type="SUPFAM" id="SSF48452">
    <property type="entry name" value="TPR-like"/>
    <property type="match status" value="1"/>
</dbReference>
<name>A0A2A9ESD3_9MICO</name>
<dbReference type="InterPro" id="IPR011990">
    <property type="entry name" value="TPR-like_helical_dom_sf"/>
</dbReference>
<gene>
    <name evidence="1" type="ORF">ATJ88_0563</name>
</gene>
<evidence type="ECO:0000313" key="1">
    <source>
        <dbReference type="EMBL" id="PFG41914.1"/>
    </source>
</evidence>
<dbReference type="OrthoDB" id="5143216at2"/>
<proteinExistence type="predicted"/>
<organism evidence="1 2">
    <name type="scientific">Isoptericola jiangsuensis</name>
    <dbReference type="NCBI Taxonomy" id="548579"/>
    <lineage>
        <taxon>Bacteria</taxon>
        <taxon>Bacillati</taxon>
        <taxon>Actinomycetota</taxon>
        <taxon>Actinomycetes</taxon>
        <taxon>Micrococcales</taxon>
        <taxon>Promicromonosporaceae</taxon>
        <taxon>Isoptericola</taxon>
    </lineage>
</organism>
<dbReference type="AlphaFoldDB" id="A0A2A9ESD3"/>
<evidence type="ECO:0000313" key="2">
    <source>
        <dbReference type="Proteomes" id="UP000224130"/>
    </source>
</evidence>
<dbReference type="Proteomes" id="UP000224130">
    <property type="component" value="Unassembled WGS sequence"/>
</dbReference>
<protein>
    <submittedName>
        <fullName evidence="1">Tetratricopeptide repeat protein</fullName>
    </submittedName>
</protein>